<protein>
    <recommendedName>
        <fullName evidence="5">6-carboxy-5,6,7,8-tetrahydropterin synthase</fullName>
        <ecNumber evidence="4">4.1.2.50</ecNumber>
    </recommendedName>
    <alternativeName>
        <fullName evidence="9">Queuosine biosynthesis protein QueD</fullName>
    </alternativeName>
</protein>
<evidence type="ECO:0000256" key="8">
    <source>
        <dbReference type="ARBA" id="ARBA00023239"/>
    </source>
</evidence>
<dbReference type="EC" id="4.1.2.50" evidence="4"/>
<reference evidence="11 12" key="1">
    <citation type="submission" date="2018-05" db="EMBL/GenBank/DDBJ databases">
        <title>Genomic Encyclopedia of Type Strains, Phase IV (KMG-IV): sequencing the most valuable type-strain genomes for metagenomic binning, comparative biology and taxonomic classification.</title>
        <authorList>
            <person name="Goeker M."/>
        </authorList>
    </citation>
    <scope>NUCLEOTIDE SEQUENCE [LARGE SCALE GENOMIC DNA]</scope>
    <source>
        <strain evidence="11 12">DSM 25134</strain>
    </source>
</reference>
<dbReference type="InterPro" id="IPR038418">
    <property type="entry name" value="6-PTP_synth/QueD_sf"/>
</dbReference>
<name>A0A318JI65_9NEIS</name>
<dbReference type="InterPro" id="IPR007115">
    <property type="entry name" value="6-PTP_synth/QueD"/>
</dbReference>
<dbReference type="RefSeq" id="WP_059286405.1">
    <property type="nucleotide sequence ID" value="NZ_QJKC01000015.1"/>
</dbReference>
<evidence type="ECO:0000256" key="3">
    <source>
        <dbReference type="ARBA" id="ARBA00008900"/>
    </source>
</evidence>
<dbReference type="PANTHER" id="PTHR12589">
    <property type="entry name" value="PYRUVOYL TETRAHYDROBIOPTERIN SYNTHASE"/>
    <property type="match status" value="1"/>
</dbReference>
<comment type="catalytic activity">
    <reaction evidence="10">
        <text>7,8-dihydroneopterin 3'-triphosphate + H2O = 6-carboxy-5,6,7,8-tetrahydropterin + triphosphate + acetaldehyde + 2 H(+)</text>
        <dbReference type="Rhea" id="RHEA:27966"/>
        <dbReference type="ChEBI" id="CHEBI:15343"/>
        <dbReference type="ChEBI" id="CHEBI:15377"/>
        <dbReference type="ChEBI" id="CHEBI:15378"/>
        <dbReference type="ChEBI" id="CHEBI:18036"/>
        <dbReference type="ChEBI" id="CHEBI:58462"/>
        <dbReference type="ChEBI" id="CHEBI:61032"/>
        <dbReference type="EC" id="4.1.2.50"/>
    </reaction>
</comment>
<keyword evidence="12" id="KW-1185">Reference proteome</keyword>
<dbReference type="Gene3D" id="3.30.479.10">
    <property type="entry name" value="6-pyruvoyl tetrahydropterin synthase/QueD"/>
    <property type="match status" value="2"/>
</dbReference>
<comment type="similarity">
    <text evidence="3">Belongs to the PTPS family. QueD subfamily.</text>
</comment>
<organism evidence="11 12">
    <name type="scientific">Aquitalea magnusonii</name>
    <dbReference type="NCBI Taxonomy" id="332411"/>
    <lineage>
        <taxon>Bacteria</taxon>
        <taxon>Pseudomonadati</taxon>
        <taxon>Pseudomonadota</taxon>
        <taxon>Betaproteobacteria</taxon>
        <taxon>Neisseriales</taxon>
        <taxon>Chromobacteriaceae</taxon>
        <taxon>Aquitalea</taxon>
    </lineage>
</organism>
<dbReference type="EMBL" id="QJKC01000015">
    <property type="protein sequence ID" value="PXX43388.1"/>
    <property type="molecule type" value="Genomic_DNA"/>
</dbReference>
<sequence>MHASCLLAGGRFEAARRVPGDEQRLNGLHGHSFRALARADVTHIAQNELHAALERVLAPLDYADLNQQLAQCDDLSLAQHIKDALPCPAALLLQSTPERGVMLENGTALYWIAARFEAAHHLPNVPAGHKCGRLHGHGFGVRIVANAQYCSQRQLEAAWAPLFLRLHQRYLNDIPGLENPTSEVIAAWLYHALQDAGLTGLAWVEVRETHTAGSQFDGKRFRIWKEQRFESAVPFDCHGNYSGHSYLVRLMLTGSLDRTMGWLLDFGDVKDRFKPLYRQLDHNPLDKLAGVRDGHSQSVAEWIHAHLSPLVPELARIDLMDDEHSGVSLLFHDDMRWPLLQGE</sequence>
<proteinExistence type="inferred from homology"/>
<evidence type="ECO:0000256" key="5">
    <source>
        <dbReference type="ARBA" id="ARBA00018141"/>
    </source>
</evidence>
<comment type="pathway">
    <text evidence="2">Purine metabolism; 7-cyano-7-deazaguanine biosynthesis.</text>
</comment>
<dbReference type="SUPFAM" id="SSF55620">
    <property type="entry name" value="Tetrahydrobiopterin biosynthesis enzymes-like"/>
    <property type="match status" value="2"/>
</dbReference>
<evidence type="ECO:0000256" key="1">
    <source>
        <dbReference type="ARBA" id="ARBA00001947"/>
    </source>
</evidence>
<keyword evidence="7" id="KW-0862">Zinc</keyword>
<dbReference type="GO" id="GO:0046872">
    <property type="term" value="F:metal ion binding"/>
    <property type="evidence" value="ECO:0007669"/>
    <property type="project" value="UniProtKB-KW"/>
</dbReference>
<dbReference type="UniPathway" id="UPA00391"/>
<evidence type="ECO:0000256" key="6">
    <source>
        <dbReference type="ARBA" id="ARBA00022723"/>
    </source>
</evidence>
<comment type="caution">
    <text evidence="11">The sequence shown here is derived from an EMBL/GenBank/DDBJ whole genome shotgun (WGS) entry which is preliminary data.</text>
</comment>
<evidence type="ECO:0000256" key="10">
    <source>
        <dbReference type="ARBA" id="ARBA00048807"/>
    </source>
</evidence>
<dbReference type="AlphaFoldDB" id="A0A318JI65"/>
<dbReference type="Proteomes" id="UP000248395">
    <property type="component" value="Unassembled WGS sequence"/>
</dbReference>
<dbReference type="PANTHER" id="PTHR12589:SF7">
    <property type="entry name" value="6-PYRUVOYL TETRAHYDROBIOPTERIN SYNTHASE"/>
    <property type="match status" value="1"/>
</dbReference>
<gene>
    <name evidence="11" type="ORF">DFR38_11516</name>
</gene>
<dbReference type="GO" id="GO:0070497">
    <property type="term" value="F:6-carboxytetrahydropterin synthase activity"/>
    <property type="evidence" value="ECO:0007669"/>
    <property type="project" value="UniProtKB-EC"/>
</dbReference>
<evidence type="ECO:0000256" key="2">
    <source>
        <dbReference type="ARBA" id="ARBA00005061"/>
    </source>
</evidence>
<dbReference type="OrthoDB" id="9804698at2"/>
<keyword evidence="6" id="KW-0479">Metal-binding</keyword>
<evidence type="ECO:0000256" key="9">
    <source>
        <dbReference type="ARBA" id="ARBA00031449"/>
    </source>
</evidence>
<keyword evidence="8" id="KW-0456">Lyase</keyword>
<evidence type="ECO:0000256" key="7">
    <source>
        <dbReference type="ARBA" id="ARBA00022833"/>
    </source>
</evidence>
<evidence type="ECO:0000313" key="11">
    <source>
        <dbReference type="EMBL" id="PXX43388.1"/>
    </source>
</evidence>
<accession>A0A318JI65</accession>
<dbReference type="Pfam" id="PF01242">
    <property type="entry name" value="PTPS"/>
    <property type="match status" value="2"/>
</dbReference>
<comment type="cofactor">
    <cofactor evidence="1">
        <name>Zn(2+)</name>
        <dbReference type="ChEBI" id="CHEBI:29105"/>
    </cofactor>
</comment>
<evidence type="ECO:0000313" key="12">
    <source>
        <dbReference type="Proteomes" id="UP000248395"/>
    </source>
</evidence>
<evidence type="ECO:0000256" key="4">
    <source>
        <dbReference type="ARBA" id="ARBA00012982"/>
    </source>
</evidence>